<dbReference type="PANTHER" id="PTHR43820:SF2">
    <property type="entry name" value="ABC TRANSPORTER ATP-BINDING PROTEIN"/>
    <property type="match status" value="1"/>
</dbReference>
<dbReference type="AlphaFoldDB" id="A0A1G9GWZ3"/>
<evidence type="ECO:0000313" key="8">
    <source>
        <dbReference type="Proteomes" id="UP000198654"/>
    </source>
</evidence>
<evidence type="ECO:0000256" key="3">
    <source>
        <dbReference type="ARBA" id="ARBA00022741"/>
    </source>
</evidence>
<keyword evidence="3" id="KW-0547">Nucleotide-binding</keyword>
<dbReference type="PROSITE" id="PS00211">
    <property type="entry name" value="ABC_TRANSPORTER_1"/>
    <property type="match status" value="1"/>
</dbReference>
<feature type="domain" description="ABC transporter" evidence="6">
    <location>
        <begin position="2"/>
        <end position="229"/>
    </location>
</feature>
<dbReference type="EMBL" id="FNGI01000001">
    <property type="protein sequence ID" value="SDL04773.1"/>
    <property type="molecule type" value="Genomic_DNA"/>
</dbReference>
<dbReference type="SMART" id="SM00382">
    <property type="entry name" value="AAA"/>
    <property type="match status" value="1"/>
</dbReference>
<dbReference type="InterPro" id="IPR017871">
    <property type="entry name" value="ABC_transporter-like_CS"/>
</dbReference>
<reference evidence="7 8" key="1">
    <citation type="submission" date="2016-10" db="EMBL/GenBank/DDBJ databases">
        <authorList>
            <person name="de Groot N.N."/>
        </authorList>
    </citation>
    <scope>NUCLEOTIDE SEQUENCE [LARGE SCALE GENOMIC DNA]</scope>
    <source>
        <strain evidence="7 8">DSM 14789</strain>
    </source>
</reference>
<dbReference type="PANTHER" id="PTHR43820">
    <property type="entry name" value="HIGH-AFFINITY BRANCHED-CHAIN AMINO ACID TRANSPORT ATP-BINDING PROTEIN LIVF"/>
    <property type="match status" value="1"/>
</dbReference>
<protein>
    <submittedName>
        <fullName evidence="7">Branched-chain amino acid transport system ATP-binding protein</fullName>
    </submittedName>
</protein>
<dbReference type="InterPro" id="IPR003439">
    <property type="entry name" value="ABC_transporter-like_ATP-bd"/>
</dbReference>
<dbReference type="InterPro" id="IPR052156">
    <property type="entry name" value="BCAA_Transport_ATP-bd_LivF"/>
</dbReference>
<dbReference type="GO" id="GO:0016887">
    <property type="term" value="F:ATP hydrolysis activity"/>
    <property type="evidence" value="ECO:0007669"/>
    <property type="project" value="InterPro"/>
</dbReference>
<gene>
    <name evidence="7" type="ORF">SAMN05661010_00841</name>
</gene>
<evidence type="ECO:0000313" key="7">
    <source>
        <dbReference type="EMBL" id="SDL04773.1"/>
    </source>
</evidence>
<dbReference type="GO" id="GO:0015807">
    <property type="term" value="P:L-amino acid transport"/>
    <property type="evidence" value="ECO:0007669"/>
    <property type="project" value="TreeGrafter"/>
</dbReference>
<evidence type="ECO:0000256" key="1">
    <source>
        <dbReference type="ARBA" id="ARBA00005417"/>
    </source>
</evidence>
<name>A0A1G9GWZ3_9GAMM</name>
<evidence type="ECO:0000256" key="5">
    <source>
        <dbReference type="ARBA" id="ARBA00022970"/>
    </source>
</evidence>
<accession>A0A1G9GWZ3</accession>
<organism evidence="7 8">
    <name type="scientific">Modicisalibacter muralis</name>
    <dbReference type="NCBI Taxonomy" id="119000"/>
    <lineage>
        <taxon>Bacteria</taxon>
        <taxon>Pseudomonadati</taxon>
        <taxon>Pseudomonadota</taxon>
        <taxon>Gammaproteobacteria</taxon>
        <taxon>Oceanospirillales</taxon>
        <taxon>Halomonadaceae</taxon>
        <taxon>Modicisalibacter</taxon>
    </lineage>
</organism>
<evidence type="ECO:0000256" key="4">
    <source>
        <dbReference type="ARBA" id="ARBA00022840"/>
    </source>
</evidence>
<dbReference type="STRING" id="119000.SAMN05661010_00841"/>
<dbReference type="InterPro" id="IPR003593">
    <property type="entry name" value="AAA+_ATPase"/>
</dbReference>
<comment type="similarity">
    <text evidence="1">Belongs to the ABC transporter superfamily.</text>
</comment>
<dbReference type="PROSITE" id="PS50893">
    <property type="entry name" value="ABC_TRANSPORTER_2"/>
    <property type="match status" value="1"/>
</dbReference>
<keyword evidence="4 7" id="KW-0067">ATP-binding</keyword>
<keyword evidence="2" id="KW-0813">Transport</keyword>
<dbReference type="CDD" id="cd03224">
    <property type="entry name" value="ABC_TM1139_LivF_branched"/>
    <property type="match status" value="1"/>
</dbReference>
<keyword evidence="5" id="KW-0029">Amino-acid transport</keyword>
<dbReference type="Proteomes" id="UP000198654">
    <property type="component" value="Unassembled WGS sequence"/>
</dbReference>
<evidence type="ECO:0000256" key="2">
    <source>
        <dbReference type="ARBA" id="ARBA00022448"/>
    </source>
</evidence>
<dbReference type="OrthoDB" id="9776369at2"/>
<dbReference type="SUPFAM" id="SSF52540">
    <property type="entry name" value="P-loop containing nucleoside triphosphate hydrolases"/>
    <property type="match status" value="1"/>
</dbReference>
<dbReference type="RefSeq" id="WP_089725755.1">
    <property type="nucleotide sequence ID" value="NZ_FNGI01000001.1"/>
</dbReference>
<evidence type="ECO:0000259" key="6">
    <source>
        <dbReference type="PROSITE" id="PS50893"/>
    </source>
</evidence>
<dbReference type="Gene3D" id="3.40.50.300">
    <property type="entry name" value="P-loop containing nucleotide triphosphate hydrolases"/>
    <property type="match status" value="1"/>
</dbReference>
<dbReference type="GO" id="GO:0005524">
    <property type="term" value="F:ATP binding"/>
    <property type="evidence" value="ECO:0007669"/>
    <property type="project" value="UniProtKB-KW"/>
</dbReference>
<sequence length="229" mass="25553">MLQARGLETFYGHSQALFGVDLEIAAGEVLALLGRNGMGKTTTIRSLMRLTPPRRGEIRFMDKDISRTAPFRIARLGMGLVPEGRRIFARLSVEENLLAVQTRNGWPLARIYQLFPRLEERAQQSARTLSGGEQQMLAIARALATGPKLLILDEATEGLAPLIREEIWQALRLLKQEEGLSFLIVDKNVNDLLPLAERCLVLEKGQVAWNGESSAFMADQALQQRYLGV</sequence>
<dbReference type="GO" id="GO:0015658">
    <property type="term" value="F:branched-chain amino acid transmembrane transporter activity"/>
    <property type="evidence" value="ECO:0007669"/>
    <property type="project" value="TreeGrafter"/>
</dbReference>
<proteinExistence type="inferred from homology"/>
<dbReference type="Pfam" id="PF00005">
    <property type="entry name" value="ABC_tran"/>
    <property type="match status" value="1"/>
</dbReference>
<dbReference type="InterPro" id="IPR027417">
    <property type="entry name" value="P-loop_NTPase"/>
</dbReference>
<keyword evidence="8" id="KW-1185">Reference proteome</keyword>